<feature type="region of interest" description="Disordered" evidence="4">
    <location>
        <begin position="235"/>
        <end position="414"/>
    </location>
</feature>
<evidence type="ECO:0000256" key="1">
    <source>
        <dbReference type="ARBA" id="ARBA00007761"/>
    </source>
</evidence>
<dbReference type="InterPro" id="IPR033643">
    <property type="entry name" value="SYLF_SH3YL1-like"/>
</dbReference>
<evidence type="ECO:0000313" key="7">
    <source>
        <dbReference type="Proteomes" id="UP000703269"/>
    </source>
</evidence>
<evidence type="ECO:0000256" key="2">
    <source>
        <dbReference type="ARBA" id="ARBA00022443"/>
    </source>
</evidence>
<evidence type="ECO:0000313" key="6">
    <source>
        <dbReference type="EMBL" id="GJE86500.1"/>
    </source>
</evidence>
<feature type="compositionally biased region" description="Basic and acidic residues" evidence="4">
    <location>
        <begin position="282"/>
        <end position="292"/>
    </location>
</feature>
<feature type="domain" description="SH3" evidence="5">
    <location>
        <begin position="452"/>
        <end position="511"/>
    </location>
</feature>
<dbReference type="GO" id="GO:0051015">
    <property type="term" value="F:actin filament binding"/>
    <property type="evidence" value="ECO:0007669"/>
    <property type="project" value="TreeGrafter"/>
</dbReference>
<dbReference type="GO" id="GO:0030479">
    <property type="term" value="C:actin cortical patch"/>
    <property type="evidence" value="ECO:0007669"/>
    <property type="project" value="TreeGrafter"/>
</dbReference>
<dbReference type="Proteomes" id="UP000703269">
    <property type="component" value="Unassembled WGS sequence"/>
</dbReference>
<dbReference type="GO" id="GO:0051017">
    <property type="term" value="P:actin filament bundle assembly"/>
    <property type="evidence" value="ECO:0007669"/>
    <property type="project" value="TreeGrafter"/>
</dbReference>
<accession>A0A9P3L8V8</accession>
<evidence type="ECO:0000259" key="5">
    <source>
        <dbReference type="PROSITE" id="PS50002"/>
    </source>
</evidence>
<feature type="compositionally biased region" description="Basic and acidic residues" evidence="4">
    <location>
        <begin position="241"/>
        <end position="250"/>
    </location>
</feature>
<dbReference type="Pfam" id="PF00018">
    <property type="entry name" value="SH3_1"/>
    <property type="match status" value="1"/>
</dbReference>
<dbReference type="FunFam" id="2.30.30.40:FF:000100">
    <property type="entry name" value="SH3 domain-containing YSC84-like protein 1"/>
    <property type="match status" value="1"/>
</dbReference>
<dbReference type="PRINTS" id="PR00452">
    <property type="entry name" value="SH3DOMAIN"/>
</dbReference>
<dbReference type="Pfam" id="PF04366">
    <property type="entry name" value="Ysc84"/>
    <property type="match status" value="1"/>
</dbReference>
<keyword evidence="7" id="KW-1185">Reference proteome</keyword>
<dbReference type="CDD" id="cd11525">
    <property type="entry name" value="SYLF_SH3YL1_like"/>
    <property type="match status" value="1"/>
</dbReference>
<dbReference type="InterPro" id="IPR001452">
    <property type="entry name" value="SH3_domain"/>
</dbReference>
<dbReference type="SMART" id="SM00326">
    <property type="entry name" value="SH3"/>
    <property type="match status" value="1"/>
</dbReference>
<comment type="caution">
    <text evidence="6">The sequence shown here is derived from an EMBL/GenBank/DDBJ whole genome shotgun (WGS) entry which is preliminary data.</text>
</comment>
<name>A0A9P3L8V8_9APHY</name>
<dbReference type="InterPro" id="IPR036028">
    <property type="entry name" value="SH3-like_dom_sf"/>
</dbReference>
<feature type="compositionally biased region" description="Basic and acidic residues" evidence="4">
    <location>
        <begin position="325"/>
        <end position="336"/>
    </location>
</feature>
<dbReference type="PROSITE" id="PS50002">
    <property type="entry name" value="SH3"/>
    <property type="match status" value="1"/>
</dbReference>
<dbReference type="InterPro" id="IPR051702">
    <property type="entry name" value="SH3_domain_YSC84-like"/>
</dbReference>
<sequence length="511" mass="54892">MKFNSPIPSSLPKECQKASKIFQQFVDGGNNGLDGVIPRSVLQNAKGFAIFTVFKAGFLFSARAGSGVVIARLQDGTWSCPSAIGTAGIGVGGQAGAEMTDFLVVLNSQAAVQSFMAAGSLTLGGNLSIAVGPLGRNGEAIGSVSSSGKVAAMYTYSKTRGLFGGVSLEGSVIVERQDANAQAYRTDVSVKQLLSGALEPPEWAKVLIRTLENCTGMPGNRQWVKELNRERNSSYMFDGMESPREGDERGGSQGNSRRPGMGSRNNSTSSYFDFSQNNNPHQEWRAGMDTRFGDSSGSLEGRPRASTYAGRGKDEPTTDYFGTKFDSDYRPDDPPRSTRRRFGSSSAGADYHFTGIGSDSGSHRRSVSAYTPPTSSRFGKSRSNTNPFESVYDRQASTDDLGRPYGDLDEEEDRDVFGAPIPSAARAIRGSTPPPPKLTPKMELQRPLKPHEGIARAIALFDFNAVQSGDLSFKKGQVITVTEMSDNTDTWWSGKVDGRTGSFPANFVEVV</sequence>
<feature type="compositionally biased region" description="Polar residues" evidence="4">
    <location>
        <begin position="263"/>
        <end position="281"/>
    </location>
</feature>
<reference evidence="6 7" key="1">
    <citation type="submission" date="2021-08" db="EMBL/GenBank/DDBJ databases">
        <title>Draft Genome Sequence of Phanerochaete sordida strain YK-624.</title>
        <authorList>
            <person name="Mori T."/>
            <person name="Dohra H."/>
            <person name="Suzuki T."/>
            <person name="Kawagishi H."/>
            <person name="Hirai H."/>
        </authorList>
    </citation>
    <scope>NUCLEOTIDE SEQUENCE [LARGE SCALE GENOMIC DNA]</scope>
    <source>
        <strain evidence="6 7">YK-624</strain>
    </source>
</reference>
<keyword evidence="2 3" id="KW-0728">SH3 domain</keyword>
<dbReference type="PANTHER" id="PTHR15629:SF2">
    <property type="entry name" value="SH3 DOMAIN-CONTAINING YSC84-LIKE PROTEIN 1"/>
    <property type="match status" value="1"/>
</dbReference>
<dbReference type="PANTHER" id="PTHR15629">
    <property type="entry name" value="SH3YL1 PROTEIN"/>
    <property type="match status" value="1"/>
</dbReference>
<dbReference type="InterPro" id="IPR007461">
    <property type="entry name" value="Ysc84_actin-binding"/>
</dbReference>
<organism evidence="6 7">
    <name type="scientific">Phanerochaete sordida</name>
    <dbReference type="NCBI Taxonomy" id="48140"/>
    <lineage>
        <taxon>Eukaryota</taxon>
        <taxon>Fungi</taxon>
        <taxon>Dikarya</taxon>
        <taxon>Basidiomycota</taxon>
        <taxon>Agaricomycotina</taxon>
        <taxon>Agaricomycetes</taxon>
        <taxon>Polyporales</taxon>
        <taxon>Phanerochaetaceae</taxon>
        <taxon>Phanerochaete</taxon>
    </lineage>
</organism>
<proteinExistence type="inferred from homology"/>
<dbReference type="EMBL" id="BPQB01000004">
    <property type="protein sequence ID" value="GJE86500.1"/>
    <property type="molecule type" value="Genomic_DNA"/>
</dbReference>
<dbReference type="GO" id="GO:0051666">
    <property type="term" value="P:actin cortical patch localization"/>
    <property type="evidence" value="ECO:0007669"/>
    <property type="project" value="TreeGrafter"/>
</dbReference>
<evidence type="ECO:0000256" key="3">
    <source>
        <dbReference type="PROSITE-ProRule" id="PRU00192"/>
    </source>
</evidence>
<feature type="compositionally biased region" description="Polar residues" evidence="4">
    <location>
        <begin position="368"/>
        <end position="388"/>
    </location>
</feature>
<dbReference type="GO" id="GO:0035091">
    <property type="term" value="F:phosphatidylinositol binding"/>
    <property type="evidence" value="ECO:0007669"/>
    <property type="project" value="TreeGrafter"/>
</dbReference>
<protein>
    <submittedName>
        <fullName evidence="6">SYLF-domain-containing protein</fullName>
    </submittedName>
</protein>
<gene>
    <name evidence="6" type="ORF">PsYK624_025800</name>
</gene>
<dbReference type="AlphaFoldDB" id="A0A9P3L8V8"/>
<dbReference type="Gene3D" id="2.30.30.40">
    <property type="entry name" value="SH3 Domains"/>
    <property type="match status" value="1"/>
</dbReference>
<dbReference type="OrthoDB" id="443981at2759"/>
<evidence type="ECO:0000256" key="4">
    <source>
        <dbReference type="SAM" id="MobiDB-lite"/>
    </source>
</evidence>
<comment type="similarity">
    <text evidence="1">Belongs to the SH3YL1 family.</text>
</comment>
<dbReference type="SUPFAM" id="SSF50044">
    <property type="entry name" value="SH3-domain"/>
    <property type="match status" value="1"/>
</dbReference>